<keyword evidence="1" id="KW-0472">Membrane</keyword>
<reference evidence="3 4" key="1">
    <citation type="submission" date="2006-12" db="EMBL/GenBank/DDBJ databases">
        <title>Complete sequence of Shewanella amazonensis SB2B.</title>
        <authorList>
            <consortium name="US DOE Joint Genome Institute"/>
            <person name="Copeland A."/>
            <person name="Lucas S."/>
            <person name="Lapidus A."/>
            <person name="Barry K."/>
            <person name="Detter J.C."/>
            <person name="Glavina del Rio T."/>
            <person name="Hammon N."/>
            <person name="Israni S."/>
            <person name="Dalin E."/>
            <person name="Tice H."/>
            <person name="Pitluck S."/>
            <person name="Munk A.C."/>
            <person name="Brettin T."/>
            <person name="Bruce D."/>
            <person name="Han C."/>
            <person name="Tapia R."/>
            <person name="Gilna P."/>
            <person name="Schmutz J."/>
            <person name="Larimer F."/>
            <person name="Land M."/>
            <person name="Hauser L."/>
            <person name="Kyrpides N."/>
            <person name="Mikhailova N."/>
            <person name="Fredrickson J."/>
            <person name="Richardson P."/>
        </authorList>
    </citation>
    <scope>NUCLEOTIDE SEQUENCE [LARGE SCALE GENOMIC DNA]</scope>
    <source>
        <strain evidence="4">ATCC BAA-1098 / SB2B</strain>
    </source>
</reference>
<feature type="transmembrane region" description="Helical" evidence="1">
    <location>
        <begin position="182"/>
        <end position="201"/>
    </location>
</feature>
<dbReference type="EMBL" id="CP000507">
    <property type="protein sequence ID" value="ABM01795.1"/>
    <property type="molecule type" value="Genomic_DNA"/>
</dbReference>
<dbReference type="OrthoDB" id="7348799at2"/>
<dbReference type="AlphaFoldDB" id="A1SBN8"/>
<dbReference type="KEGG" id="saz:Sama_3592"/>
<feature type="transmembrane region" description="Helical" evidence="1">
    <location>
        <begin position="20"/>
        <end position="37"/>
    </location>
</feature>
<dbReference type="HOGENOM" id="CLU_070327_2_0_6"/>
<sequence length="250" mass="28233">MPRIHFDISPRHWWLRHLHIPLLLGLAFLVLATHWDWDISVSSALFRLEGGVHSWPLRYWWLTEKVLHTGGRDLVLLASLLLLALTVTAALSKRFKPYLRGFLYLLCSVALSVLLVRWGKSLTQVNCPWDLTLFGGKYPHVPFPASMEGPGFGGQCFPGGHSSGAFAWVALYYFAMAYFPRWRWRVLASVLAVGAVFALTQELRGAHFLTHDITSLLLSWLVATLLYPLFWRHGFKADTGIPANAVAKPD</sequence>
<feature type="transmembrane region" description="Helical" evidence="1">
    <location>
        <begin position="98"/>
        <end position="119"/>
    </location>
</feature>
<keyword evidence="1" id="KW-1133">Transmembrane helix</keyword>
<dbReference type="Proteomes" id="UP000009175">
    <property type="component" value="Chromosome"/>
</dbReference>
<dbReference type="InterPro" id="IPR000326">
    <property type="entry name" value="PAP2/HPO"/>
</dbReference>
<organism evidence="3 4">
    <name type="scientific">Shewanella amazonensis (strain ATCC BAA-1098 / SB2B)</name>
    <dbReference type="NCBI Taxonomy" id="326297"/>
    <lineage>
        <taxon>Bacteria</taxon>
        <taxon>Pseudomonadati</taxon>
        <taxon>Pseudomonadota</taxon>
        <taxon>Gammaproteobacteria</taxon>
        <taxon>Alteromonadales</taxon>
        <taxon>Shewanellaceae</taxon>
        <taxon>Shewanella</taxon>
    </lineage>
</organism>
<dbReference type="STRING" id="326297.Sama_3592"/>
<evidence type="ECO:0000313" key="4">
    <source>
        <dbReference type="Proteomes" id="UP000009175"/>
    </source>
</evidence>
<dbReference type="Pfam" id="PF01569">
    <property type="entry name" value="PAP2"/>
    <property type="match status" value="1"/>
</dbReference>
<protein>
    <recommendedName>
        <fullName evidence="2">Phosphatidic acid phosphatase type 2/haloperoxidase domain-containing protein</fullName>
    </recommendedName>
</protein>
<keyword evidence="4" id="KW-1185">Reference proteome</keyword>
<feature type="transmembrane region" description="Helical" evidence="1">
    <location>
        <begin position="213"/>
        <end position="231"/>
    </location>
</feature>
<dbReference type="InterPro" id="IPR036938">
    <property type="entry name" value="PAP2/HPO_sf"/>
</dbReference>
<proteinExistence type="predicted"/>
<feature type="transmembrane region" description="Helical" evidence="1">
    <location>
        <begin position="74"/>
        <end position="91"/>
    </location>
</feature>
<evidence type="ECO:0000313" key="3">
    <source>
        <dbReference type="EMBL" id="ABM01795.1"/>
    </source>
</evidence>
<keyword evidence="1" id="KW-0812">Transmembrane</keyword>
<evidence type="ECO:0000256" key="1">
    <source>
        <dbReference type="SAM" id="Phobius"/>
    </source>
</evidence>
<feature type="domain" description="Phosphatidic acid phosphatase type 2/haloperoxidase" evidence="2">
    <location>
        <begin position="103"/>
        <end position="233"/>
    </location>
</feature>
<dbReference type="SUPFAM" id="SSF48317">
    <property type="entry name" value="Acid phosphatase/Vanadium-dependent haloperoxidase"/>
    <property type="match status" value="1"/>
</dbReference>
<dbReference type="Gene3D" id="1.20.144.10">
    <property type="entry name" value="Phosphatidic acid phosphatase type 2/haloperoxidase"/>
    <property type="match status" value="1"/>
</dbReference>
<accession>A1SBN8</accession>
<dbReference type="CDD" id="cd03396">
    <property type="entry name" value="PAP2_like_6"/>
    <property type="match status" value="1"/>
</dbReference>
<name>A1SBN8_SHEAM</name>
<feature type="transmembrane region" description="Helical" evidence="1">
    <location>
        <begin position="152"/>
        <end position="175"/>
    </location>
</feature>
<dbReference type="RefSeq" id="WP_011761698.1">
    <property type="nucleotide sequence ID" value="NC_008700.1"/>
</dbReference>
<gene>
    <name evidence="3" type="ordered locus">Sama_3592</name>
</gene>
<dbReference type="eggNOG" id="COG3907">
    <property type="taxonomic scope" value="Bacteria"/>
</dbReference>
<evidence type="ECO:0000259" key="2">
    <source>
        <dbReference type="Pfam" id="PF01569"/>
    </source>
</evidence>